<dbReference type="InterPro" id="IPR050721">
    <property type="entry name" value="Trk_Ktr_HKT_K-transport"/>
</dbReference>
<evidence type="ECO:0000256" key="1">
    <source>
        <dbReference type="SAM" id="MobiDB-lite"/>
    </source>
</evidence>
<reference evidence="5" key="1">
    <citation type="journal article" date="2019" name="Int. J. Syst. Evol. Microbiol.">
        <title>The Global Catalogue of Microorganisms (GCM) 10K type strain sequencing project: providing services to taxonomists for standard genome sequencing and annotation.</title>
        <authorList>
            <consortium name="The Broad Institute Genomics Platform"/>
            <consortium name="The Broad Institute Genome Sequencing Center for Infectious Disease"/>
            <person name="Wu L."/>
            <person name="Ma J."/>
        </authorList>
    </citation>
    <scope>NUCLEOTIDE SEQUENCE [LARGE SCALE GENOMIC DNA]</scope>
    <source>
        <strain evidence="5">JCM 16956</strain>
    </source>
</reference>
<organism evidence="4 5">
    <name type="scientific">Streptomyces gulbargensis</name>
    <dbReference type="NCBI Taxonomy" id="364901"/>
    <lineage>
        <taxon>Bacteria</taxon>
        <taxon>Bacillati</taxon>
        <taxon>Actinomycetota</taxon>
        <taxon>Actinomycetes</taxon>
        <taxon>Kitasatosporales</taxon>
        <taxon>Streptomycetaceae</taxon>
        <taxon>Streptomyces</taxon>
    </lineage>
</organism>
<dbReference type="InterPro" id="IPR036291">
    <property type="entry name" value="NAD(P)-bd_dom_sf"/>
</dbReference>
<dbReference type="PANTHER" id="PTHR43833">
    <property type="entry name" value="POTASSIUM CHANNEL PROTEIN 2-RELATED-RELATED"/>
    <property type="match status" value="1"/>
</dbReference>
<feature type="region of interest" description="Disordered" evidence="1">
    <location>
        <begin position="295"/>
        <end position="320"/>
    </location>
</feature>
<keyword evidence="2" id="KW-0472">Membrane</keyword>
<feature type="region of interest" description="Disordered" evidence="1">
    <location>
        <begin position="1"/>
        <end position="41"/>
    </location>
</feature>
<dbReference type="Pfam" id="PF02254">
    <property type="entry name" value="TrkA_N"/>
    <property type="match status" value="2"/>
</dbReference>
<keyword evidence="5" id="KW-1185">Reference proteome</keyword>
<feature type="region of interest" description="Disordered" evidence="1">
    <location>
        <begin position="686"/>
        <end position="709"/>
    </location>
</feature>
<name>A0ABP7N9N1_9ACTN</name>
<proteinExistence type="predicted"/>
<dbReference type="Proteomes" id="UP001501000">
    <property type="component" value="Unassembled WGS sequence"/>
</dbReference>
<feature type="compositionally biased region" description="Basic and acidic residues" evidence="1">
    <location>
        <begin position="301"/>
        <end position="319"/>
    </location>
</feature>
<evidence type="ECO:0000313" key="4">
    <source>
        <dbReference type="EMBL" id="GAA3940750.1"/>
    </source>
</evidence>
<keyword evidence="2" id="KW-0812">Transmembrane</keyword>
<dbReference type="InterPro" id="IPR003148">
    <property type="entry name" value="RCK_N"/>
</dbReference>
<feature type="compositionally biased region" description="Low complexity" evidence="1">
    <location>
        <begin position="686"/>
        <end position="695"/>
    </location>
</feature>
<dbReference type="SUPFAM" id="SSF51735">
    <property type="entry name" value="NAD(P)-binding Rossmann-fold domains"/>
    <property type="match status" value="2"/>
</dbReference>
<evidence type="ECO:0000256" key="2">
    <source>
        <dbReference type="SAM" id="Phobius"/>
    </source>
</evidence>
<dbReference type="PANTHER" id="PTHR43833:SF11">
    <property type="entry name" value="VOLTAGE-GATED POTASSIUM CHANNEL KCH"/>
    <property type="match status" value="1"/>
</dbReference>
<feature type="domain" description="RCK N-terminal" evidence="3">
    <location>
        <begin position="454"/>
        <end position="571"/>
    </location>
</feature>
<evidence type="ECO:0000259" key="3">
    <source>
        <dbReference type="PROSITE" id="PS51201"/>
    </source>
</evidence>
<comment type="caution">
    <text evidence="4">The sequence shown here is derived from an EMBL/GenBank/DDBJ whole genome shotgun (WGS) entry which is preliminary data.</text>
</comment>
<keyword evidence="2" id="KW-1133">Transmembrane helix</keyword>
<protein>
    <submittedName>
        <fullName evidence="4">NAD-binding protein</fullName>
    </submittedName>
</protein>
<dbReference type="EMBL" id="BAABAJ010000031">
    <property type="protein sequence ID" value="GAA3940750.1"/>
    <property type="molecule type" value="Genomic_DNA"/>
</dbReference>
<dbReference type="PROSITE" id="PS51201">
    <property type="entry name" value="RCK_N"/>
    <property type="match status" value="1"/>
</dbReference>
<dbReference type="Gene3D" id="3.40.50.720">
    <property type="entry name" value="NAD(P)-binding Rossmann-like Domain"/>
    <property type="match status" value="2"/>
</dbReference>
<accession>A0ABP7N9N1</accession>
<sequence length="709" mass="72955">MSSHPYHGNDVPAPAHGAAPAGAAPRSVPHPARAPGARPALAPALRADRAPRSAPGGHMIVCGDDALAHRLARELHEVYGERVTLLVPARPDAPSTPAARPGRALSLFGRVTAAVTRTTTVSGGDAGPGGPVGPEYGSGLGAEGSLTVVESAEADDRALTDAGAERAAALALVHEDDETNIRAALVARRLNPRLRLVIRLYNRKLGQHLETLLDQAAAVAEPGLDPEKLDAATTVLSDVDTAAPALAAAAVAGTSKVVQAGGLLLHAVERTPSTDGTAPDRGLCTLALLSATARDPAGWEGSERSGDEGPRLLPDDRTVSESTGRVTVTLEAVTPAGSTAGPGRLAGAALPVASLFSRRLRWSLAGAAGAVLALALALTVTTGDHPLHAAYLTLLDIFAIGEPAVGEATSRQVLQILAGFVGLLLLPVIVAAVVEGLGTFRTATALRRPPRGLSGHVVLLGLGKVGTRVLARLRRLGIPVVCVESDPEARGIAVARRLRVPTVIGDVTEEGVLEAARIPRAHALLALTSVDITNLEAALSARALAPDLRVVLRLYDDDFATAVYRTLRTAHPGALTRSRSVSHLAAPAFAGAMMGRRILGALPVERRVLLFAAVDVAAHPLLENSTVADAFHPGSWRVIAMERAAGTPADAPPDRNRAWRLAPDRVLVPGDRVIVAATRRGLAELLGRGRAAPGRSPAPAPDGPGAQGP</sequence>
<feature type="transmembrane region" description="Helical" evidence="2">
    <location>
        <begin position="413"/>
        <end position="433"/>
    </location>
</feature>
<feature type="transmembrane region" description="Helical" evidence="2">
    <location>
        <begin position="362"/>
        <end position="381"/>
    </location>
</feature>
<feature type="compositionally biased region" description="Low complexity" evidence="1">
    <location>
        <begin position="12"/>
        <end position="41"/>
    </location>
</feature>
<evidence type="ECO:0000313" key="5">
    <source>
        <dbReference type="Proteomes" id="UP001501000"/>
    </source>
</evidence>
<gene>
    <name evidence="4" type="ORF">GCM10022244_55970</name>
</gene>